<proteinExistence type="predicted"/>
<feature type="region of interest" description="Disordered" evidence="1">
    <location>
        <begin position="806"/>
        <end position="907"/>
    </location>
</feature>
<gene>
    <name evidence="3" type="ORF">SPIL2461_LOCUS12162</name>
</gene>
<reference evidence="3" key="1">
    <citation type="submission" date="2021-02" db="EMBL/GenBank/DDBJ databases">
        <authorList>
            <person name="Dougan E. K."/>
            <person name="Rhodes N."/>
            <person name="Thang M."/>
            <person name="Chan C."/>
        </authorList>
    </citation>
    <scope>NUCLEOTIDE SEQUENCE</scope>
</reference>
<feature type="domain" description="DEAD/DEAH-box helicase" evidence="2">
    <location>
        <begin position="386"/>
        <end position="529"/>
    </location>
</feature>
<dbReference type="Pfam" id="PF00270">
    <property type="entry name" value="DEAD"/>
    <property type="match status" value="1"/>
</dbReference>
<dbReference type="GO" id="GO:0005524">
    <property type="term" value="F:ATP binding"/>
    <property type="evidence" value="ECO:0007669"/>
    <property type="project" value="InterPro"/>
</dbReference>
<dbReference type="Proteomes" id="UP000649617">
    <property type="component" value="Unassembled WGS sequence"/>
</dbReference>
<feature type="compositionally biased region" description="Low complexity" evidence="1">
    <location>
        <begin position="880"/>
        <end position="900"/>
    </location>
</feature>
<protein>
    <recommendedName>
        <fullName evidence="2">DEAD/DEAH-box helicase domain-containing protein</fullName>
    </recommendedName>
</protein>
<evidence type="ECO:0000256" key="1">
    <source>
        <dbReference type="SAM" id="MobiDB-lite"/>
    </source>
</evidence>
<dbReference type="GO" id="GO:0003676">
    <property type="term" value="F:nucleic acid binding"/>
    <property type="evidence" value="ECO:0007669"/>
    <property type="project" value="InterPro"/>
</dbReference>
<organism evidence="3 4">
    <name type="scientific">Symbiodinium pilosum</name>
    <name type="common">Dinoflagellate</name>
    <dbReference type="NCBI Taxonomy" id="2952"/>
    <lineage>
        <taxon>Eukaryota</taxon>
        <taxon>Sar</taxon>
        <taxon>Alveolata</taxon>
        <taxon>Dinophyceae</taxon>
        <taxon>Suessiales</taxon>
        <taxon>Symbiodiniaceae</taxon>
        <taxon>Symbiodinium</taxon>
    </lineage>
</organism>
<dbReference type="OrthoDB" id="421649at2759"/>
<sequence>MKLKEQPAISTSSNISYKGCIKDNADVCWVSFPGAYASGWDALVGQRNADSVACVFLATPEDGLGRHTQDPKNPDKCYCSRIYGQRDYRTFGYIREVRPEYSQKRIQDEERIAAWTNAVVLRTDATVEKKQDIENQAKTRWESSGCVAAWGCEWFSKWFQKVKEAVDRGQQLKAVFFPGQVGEGIPSMEQLCDRDFDPWNGVGCGGSQKAELATLRQQGWSFEGVDVTQFLRDSFQPEDMVDALCEGSWKRCRLVRQLPHGVPDLPLWTRCSGALDRCLKRCQLPSCLKILRCEESRLKDGTPSLSIRMQLQDLHGLQTLKDWVLSGSLDREVNRALLQLEQLLPDGDAERTNMDRQDMADLQVQADSSHFFQHYADSLLGFRKLTPHQQASLEAMEGQRRIHLSAPAGAGKTFVAVQRVLETLRKDPSVIVLYAAPYVALSHYFLRWLAIGFTANLVPGGCTTAMSAVGHLMSRLWLLHSPYVSFDLPYVDDEGRILCKSALTSVPTFELAVFDEAHSIFLQGVGSTILDSAVSRAHSVILLSDESQSSALQQRYPQMDTVKLTEVVRCTQRVVAGAAAFQMRSQFEAKISTFTAMEGPPLKTFIFQAACRDEIYQEYSLHVIEALWHVVQRLPGISFHRRVALLVPDGKFLEGLKKPLRERLTRDFPFRRFCLQSFQEALCHLPDHFNCARMRHSEQINEHIILDSVEHSRGLEQPIVICIGLDDCITDTIGDVETRSRLYTAISRAQYMAIVVNEYVKGGMLEFLGTFSYKSGSLSASEQHAENFQGAASGLQRRVTRHYAIPDLRTSMLSTTDTSHKDENEEDTEDEEDEQDEDAGQSDMADVDADLESQKQAEPEICGEEGWDSSTIANRQKRASTSGTVSSFGSGRTRSSRSSSIWENTNVDMLPNVDPLYDPMAARPSVVKAQGRLQTT</sequence>
<feature type="compositionally biased region" description="Acidic residues" evidence="1">
    <location>
        <begin position="824"/>
        <end position="851"/>
    </location>
</feature>
<dbReference type="InterPro" id="IPR027417">
    <property type="entry name" value="P-loop_NTPase"/>
</dbReference>
<accession>A0A812SCG8</accession>
<dbReference type="InterPro" id="IPR011545">
    <property type="entry name" value="DEAD/DEAH_box_helicase_dom"/>
</dbReference>
<evidence type="ECO:0000259" key="2">
    <source>
        <dbReference type="Pfam" id="PF00270"/>
    </source>
</evidence>
<dbReference type="SUPFAM" id="SSF52540">
    <property type="entry name" value="P-loop containing nucleoside triphosphate hydrolases"/>
    <property type="match status" value="1"/>
</dbReference>
<evidence type="ECO:0000313" key="3">
    <source>
        <dbReference type="EMBL" id="CAE7477619.1"/>
    </source>
</evidence>
<evidence type="ECO:0000313" key="4">
    <source>
        <dbReference type="Proteomes" id="UP000649617"/>
    </source>
</evidence>
<comment type="caution">
    <text evidence="3">The sequence shown here is derived from an EMBL/GenBank/DDBJ whole genome shotgun (WGS) entry which is preliminary data.</text>
</comment>
<dbReference type="AlphaFoldDB" id="A0A812SCG8"/>
<name>A0A812SCG8_SYMPI</name>
<dbReference type="EMBL" id="CAJNIZ010024514">
    <property type="protein sequence ID" value="CAE7477619.1"/>
    <property type="molecule type" value="Genomic_DNA"/>
</dbReference>
<keyword evidence="4" id="KW-1185">Reference proteome</keyword>
<dbReference type="Gene3D" id="3.40.50.300">
    <property type="entry name" value="P-loop containing nucleotide triphosphate hydrolases"/>
    <property type="match status" value="1"/>
</dbReference>